<evidence type="ECO:0000313" key="2">
    <source>
        <dbReference type="Proteomes" id="UP000613974"/>
    </source>
</evidence>
<comment type="caution">
    <text evidence="1">The sequence shown here is derived from an EMBL/GenBank/DDBJ whole genome shotgun (WGS) entry which is preliminary data.</text>
</comment>
<evidence type="ECO:0000313" key="1">
    <source>
        <dbReference type="EMBL" id="GHI67760.1"/>
    </source>
</evidence>
<keyword evidence="2" id="KW-1185">Reference proteome</keyword>
<sequence length="330" mass="34963">MGTSMTGSTGRRAVPVKAWAGAGICLALLGACAAWFLLGSETSPPCNGLAENASVQKSVGAAVHPGISCAALGEAIVKATAGSQPGRHTQAQAQAMKDVVFALGWVQSQKIELDPALRVPLATALADYAPDVHEMLAGLDNEYTANAGDNKPPWEAGGTYRLSVWNDVLTKTLRAVAVDPQAYALLRMAETRTAAGLLAAVPADASGIELSLQPTKNARALGILDGIADAATGPDGQQAQKWRDTVFDRLLKEQATPAGHQTDPAGHLTATWLQELKDTPDKERPERVRAQGHDMARTWAEARNMEQQIRQGLLADVERSALMAHREMKP</sequence>
<evidence type="ECO:0008006" key="3">
    <source>
        <dbReference type="Google" id="ProtNLM"/>
    </source>
</evidence>
<dbReference type="Proteomes" id="UP000613974">
    <property type="component" value="Unassembled WGS sequence"/>
</dbReference>
<reference evidence="2" key="1">
    <citation type="submission" date="2023-07" db="EMBL/GenBank/DDBJ databases">
        <title>Whole genome shotgun sequence of Streptomyces nojiriensis NBRC 13794.</title>
        <authorList>
            <person name="Komaki H."/>
            <person name="Tamura T."/>
        </authorList>
    </citation>
    <scope>NUCLEOTIDE SEQUENCE [LARGE SCALE GENOMIC DNA]</scope>
    <source>
        <strain evidence="2">NBRC 13794</strain>
    </source>
</reference>
<gene>
    <name evidence="1" type="ORF">Snoj_16780</name>
</gene>
<protein>
    <recommendedName>
        <fullName evidence="3">Lipoprotein</fullName>
    </recommendedName>
</protein>
<accession>A0ABQ3SHZ8</accession>
<name>A0ABQ3SHZ8_9ACTN</name>
<organism evidence="1 2">
    <name type="scientific">Streptomyces nojiriensis</name>
    <dbReference type="NCBI Taxonomy" id="66374"/>
    <lineage>
        <taxon>Bacteria</taxon>
        <taxon>Bacillati</taxon>
        <taxon>Actinomycetota</taxon>
        <taxon>Actinomycetes</taxon>
        <taxon>Kitasatosporales</taxon>
        <taxon>Streptomycetaceae</taxon>
        <taxon>Streptomyces</taxon>
    </lineage>
</organism>
<dbReference type="EMBL" id="BNEC01000003">
    <property type="protein sequence ID" value="GHI67760.1"/>
    <property type="molecule type" value="Genomic_DNA"/>
</dbReference>
<proteinExistence type="predicted"/>